<reference evidence="2" key="1">
    <citation type="submission" date="2019-08" db="EMBL/GenBank/DDBJ databases">
        <authorList>
            <person name="Kucharzyk K."/>
            <person name="Murdoch R.W."/>
            <person name="Higgins S."/>
            <person name="Loffler F."/>
        </authorList>
    </citation>
    <scope>NUCLEOTIDE SEQUENCE</scope>
</reference>
<dbReference type="GO" id="GO:0003677">
    <property type="term" value="F:DNA binding"/>
    <property type="evidence" value="ECO:0007669"/>
    <property type="project" value="InterPro"/>
</dbReference>
<organism evidence="2">
    <name type="scientific">bioreactor metagenome</name>
    <dbReference type="NCBI Taxonomy" id="1076179"/>
    <lineage>
        <taxon>unclassified sequences</taxon>
        <taxon>metagenomes</taxon>
        <taxon>ecological metagenomes</taxon>
    </lineage>
</organism>
<sequence>MEENGVSNELENDFDNKLIWQEDMESLKNAICKLPQNQKDLLYFKYILEMSDDEIANVLGIAPNSIRQYLTRARRNAKAFIDRGVCNDVK</sequence>
<dbReference type="CDD" id="cd06171">
    <property type="entry name" value="Sigma70_r4"/>
    <property type="match status" value="1"/>
</dbReference>
<dbReference type="EMBL" id="VSSQ01128065">
    <property type="protein sequence ID" value="MPN57023.1"/>
    <property type="molecule type" value="Genomic_DNA"/>
</dbReference>
<gene>
    <name evidence="2" type="ORF">SDC9_204717</name>
</gene>
<dbReference type="InterPro" id="IPR013324">
    <property type="entry name" value="RNA_pol_sigma_r3/r4-like"/>
</dbReference>
<protein>
    <recommendedName>
        <fullName evidence="1">RNA polymerase sigma factor 70 region 4 type 2 domain-containing protein</fullName>
    </recommendedName>
</protein>
<evidence type="ECO:0000259" key="1">
    <source>
        <dbReference type="Pfam" id="PF08281"/>
    </source>
</evidence>
<dbReference type="GO" id="GO:0016987">
    <property type="term" value="F:sigma factor activity"/>
    <property type="evidence" value="ECO:0007669"/>
    <property type="project" value="InterPro"/>
</dbReference>
<name>A0A645JBV9_9ZZZZ</name>
<dbReference type="InterPro" id="IPR036388">
    <property type="entry name" value="WH-like_DNA-bd_sf"/>
</dbReference>
<evidence type="ECO:0000313" key="2">
    <source>
        <dbReference type="EMBL" id="MPN57023.1"/>
    </source>
</evidence>
<proteinExistence type="predicted"/>
<feature type="domain" description="RNA polymerase sigma factor 70 region 4 type 2" evidence="1">
    <location>
        <begin position="25"/>
        <end position="75"/>
    </location>
</feature>
<dbReference type="AlphaFoldDB" id="A0A645JBV9"/>
<dbReference type="InterPro" id="IPR013249">
    <property type="entry name" value="RNA_pol_sigma70_r4_t2"/>
</dbReference>
<dbReference type="Pfam" id="PF08281">
    <property type="entry name" value="Sigma70_r4_2"/>
    <property type="match status" value="1"/>
</dbReference>
<dbReference type="GO" id="GO:0006352">
    <property type="term" value="P:DNA-templated transcription initiation"/>
    <property type="evidence" value="ECO:0007669"/>
    <property type="project" value="InterPro"/>
</dbReference>
<comment type="caution">
    <text evidence="2">The sequence shown here is derived from an EMBL/GenBank/DDBJ whole genome shotgun (WGS) entry which is preliminary data.</text>
</comment>
<accession>A0A645JBV9</accession>
<dbReference type="Gene3D" id="1.10.10.10">
    <property type="entry name" value="Winged helix-like DNA-binding domain superfamily/Winged helix DNA-binding domain"/>
    <property type="match status" value="1"/>
</dbReference>
<dbReference type="SUPFAM" id="SSF88659">
    <property type="entry name" value="Sigma3 and sigma4 domains of RNA polymerase sigma factors"/>
    <property type="match status" value="1"/>
</dbReference>